<keyword evidence="2" id="KW-1185">Reference proteome</keyword>
<dbReference type="Proteomes" id="UP000015106">
    <property type="component" value="Unassembled WGS sequence"/>
</dbReference>
<dbReference type="EnsemblPlants" id="TuG1812S0000687900.01.T02">
    <property type="protein sequence ID" value="TuG1812S0000687900.01.T02"/>
    <property type="gene ID" value="TuG1812S0000687900.01"/>
</dbReference>
<accession>A0A8R7R7T1</accession>
<dbReference type="Gramene" id="TuG1812S0000687900.01.T02">
    <property type="protein sequence ID" value="TuG1812S0000687900.01.T02"/>
    <property type="gene ID" value="TuG1812S0000687900.01"/>
</dbReference>
<organism evidence="1 2">
    <name type="scientific">Triticum urartu</name>
    <name type="common">Red wild einkorn</name>
    <name type="synonym">Crithodium urartu</name>
    <dbReference type="NCBI Taxonomy" id="4572"/>
    <lineage>
        <taxon>Eukaryota</taxon>
        <taxon>Viridiplantae</taxon>
        <taxon>Streptophyta</taxon>
        <taxon>Embryophyta</taxon>
        <taxon>Tracheophyta</taxon>
        <taxon>Spermatophyta</taxon>
        <taxon>Magnoliopsida</taxon>
        <taxon>Liliopsida</taxon>
        <taxon>Poales</taxon>
        <taxon>Poaceae</taxon>
        <taxon>BOP clade</taxon>
        <taxon>Pooideae</taxon>
        <taxon>Triticodae</taxon>
        <taxon>Triticeae</taxon>
        <taxon>Triticinae</taxon>
        <taxon>Triticum</taxon>
    </lineage>
</organism>
<dbReference type="AlphaFoldDB" id="A0A8R7R7T1"/>
<proteinExistence type="predicted"/>
<protein>
    <submittedName>
        <fullName evidence="1">Uncharacterized protein</fullName>
    </submittedName>
</protein>
<reference evidence="2" key="1">
    <citation type="journal article" date="2013" name="Nature">
        <title>Draft genome of the wheat A-genome progenitor Triticum urartu.</title>
        <authorList>
            <person name="Ling H.Q."/>
            <person name="Zhao S."/>
            <person name="Liu D."/>
            <person name="Wang J."/>
            <person name="Sun H."/>
            <person name="Zhang C."/>
            <person name="Fan H."/>
            <person name="Li D."/>
            <person name="Dong L."/>
            <person name="Tao Y."/>
            <person name="Gao C."/>
            <person name="Wu H."/>
            <person name="Li Y."/>
            <person name="Cui Y."/>
            <person name="Guo X."/>
            <person name="Zheng S."/>
            <person name="Wang B."/>
            <person name="Yu K."/>
            <person name="Liang Q."/>
            <person name="Yang W."/>
            <person name="Lou X."/>
            <person name="Chen J."/>
            <person name="Feng M."/>
            <person name="Jian J."/>
            <person name="Zhang X."/>
            <person name="Luo G."/>
            <person name="Jiang Y."/>
            <person name="Liu J."/>
            <person name="Wang Z."/>
            <person name="Sha Y."/>
            <person name="Zhang B."/>
            <person name="Wu H."/>
            <person name="Tang D."/>
            <person name="Shen Q."/>
            <person name="Xue P."/>
            <person name="Zou S."/>
            <person name="Wang X."/>
            <person name="Liu X."/>
            <person name="Wang F."/>
            <person name="Yang Y."/>
            <person name="An X."/>
            <person name="Dong Z."/>
            <person name="Zhang K."/>
            <person name="Zhang X."/>
            <person name="Luo M.C."/>
            <person name="Dvorak J."/>
            <person name="Tong Y."/>
            <person name="Wang J."/>
            <person name="Yang H."/>
            <person name="Li Z."/>
            <person name="Wang D."/>
            <person name="Zhang A."/>
            <person name="Wang J."/>
        </authorList>
    </citation>
    <scope>NUCLEOTIDE SEQUENCE</scope>
    <source>
        <strain evidence="2">cv. G1812</strain>
    </source>
</reference>
<evidence type="ECO:0000313" key="2">
    <source>
        <dbReference type="Proteomes" id="UP000015106"/>
    </source>
</evidence>
<evidence type="ECO:0000313" key="1">
    <source>
        <dbReference type="EnsemblPlants" id="TuG1812S0000687900.01.T02"/>
    </source>
</evidence>
<name>A0A8R7R7T1_TRIUA</name>
<sequence length="113" mass="12488">MCLHLSQPTFGDQQVAFHGGNNSGHLCTRIPAFGYSRASGRWRSDVPPSLPLPPHQLAVLEPKSSMASRRLVLLLIDVLAGSGSNMTSLARTSKGYSFVNFSFEREASRDWRR</sequence>
<reference evidence="1" key="2">
    <citation type="submission" date="2022-06" db="UniProtKB">
        <authorList>
            <consortium name="EnsemblPlants"/>
        </authorList>
    </citation>
    <scope>IDENTIFICATION</scope>
</reference>